<keyword evidence="2" id="KW-0378">Hydrolase</keyword>
<dbReference type="EMBL" id="JAFFHA010000009">
    <property type="protein sequence ID" value="KAK4650038.1"/>
    <property type="molecule type" value="Genomic_DNA"/>
</dbReference>
<evidence type="ECO:0000313" key="2">
    <source>
        <dbReference type="EMBL" id="KAK4650038.1"/>
    </source>
</evidence>
<feature type="transmembrane region" description="Helical" evidence="1">
    <location>
        <begin position="214"/>
        <end position="232"/>
    </location>
</feature>
<feature type="transmembrane region" description="Helical" evidence="1">
    <location>
        <begin position="322"/>
        <end position="343"/>
    </location>
</feature>
<accession>A0ABR0G2T4</accession>
<name>A0ABR0G2T4_9PEZI</name>
<dbReference type="PANTHER" id="PTHR37577:SF1">
    <property type="entry name" value="INTEGRAL MEMBRANE PROTEIN"/>
    <property type="match status" value="1"/>
</dbReference>
<dbReference type="GO" id="GO:0004571">
    <property type="term" value="F:mannosyl-oligosaccharide 1,2-alpha-mannosidase activity"/>
    <property type="evidence" value="ECO:0007669"/>
    <property type="project" value="UniProtKB-EC"/>
</dbReference>
<feature type="transmembrane region" description="Helical" evidence="1">
    <location>
        <begin position="149"/>
        <end position="166"/>
    </location>
</feature>
<keyword evidence="1" id="KW-0812">Transmembrane</keyword>
<sequence length="411" mass="46103">MASPTCAQDGVQHNFLQWVPYFLSSNYETNLQHDCCLLGVDLSTSCVVNFFSNNTVNSYGNITRGHFEANPDIAGYGVWISLASALFVNIVAILFVVREWSYRLRGKKSKILPTTNKSNSKSHPSSMAQKGKNTAKGVYSWLKSWMKELFRVTIDAQLVLAFSYALNFGLESKCTLSAYHYNFAVDTLILSLSCVTLSVYVLDDFWRSKWIGCLRTAASIIIYAFLCRYLYYQMERNTSPELMFIPTPGRSDSSLLLPMACFLDPDLDPFINLAPEQKDAIGGPGPKVTPAFVFCYMLAVGYVGAHLEKFLTRNRPNYHQNVFMTTAFVVLCSIPCFLSYAHLTILRDWVDMSGWMEVANGGGSPEKEIRSIGQIMPLATIFWILAISFDTGKLARRGMANQQAHRQAGKK</sequence>
<gene>
    <name evidence="2" type="primary">mns1B_2</name>
    <name evidence="2" type="ORF">QC762_702940</name>
</gene>
<feature type="transmembrane region" description="Helical" evidence="1">
    <location>
        <begin position="371"/>
        <end position="389"/>
    </location>
</feature>
<feature type="transmembrane region" description="Helical" evidence="1">
    <location>
        <begin position="76"/>
        <end position="97"/>
    </location>
</feature>
<protein>
    <submittedName>
        <fullName evidence="2">Mannosyl-oligosaccharide alpha-1,2-mannosidase 1B</fullName>
        <ecNumber evidence="2">3.2.1.113</ecNumber>
    </submittedName>
</protein>
<comment type="caution">
    <text evidence="2">The sequence shown here is derived from an EMBL/GenBank/DDBJ whole genome shotgun (WGS) entry which is preliminary data.</text>
</comment>
<keyword evidence="1" id="KW-0472">Membrane</keyword>
<dbReference type="PANTHER" id="PTHR37577">
    <property type="entry name" value="INTEGRAL MEMBRANE PROTEIN"/>
    <property type="match status" value="1"/>
</dbReference>
<dbReference type="InterPro" id="IPR053018">
    <property type="entry name" value="Elsinochrome_Biosynth-Asso"/>
</dbReference>
<keyword evidence="1" id="KW-1133">Transmembrane helix</keyword>
<keyword evidence="2" id="KW-0326">Glycosidase</keyword>
<feature type="transmembrane region" description="Helical" evidence="1">
    <location>
        <begin position="178"/>
        <end position="202"/>
    </location>
</feature>
<proteinExistence type="predicted"/>
<dbReference type="EC" id="3.2.1.113" evidence="2"/>
<dbReference type="RefSeq" id="XP_062739013.1">
    <property type="nucleotide sequence ID" value="XM_062893147.1"/>
</dbReference>
<evidence type="ECO:0000313" key="3">
    <source>
        <dbReference type="Proteomes" id="UP001323405"/>
    </source>
</evidence>
<reference evidence="2 3" key="1">
    <citation type="journal article" date="2023" name="bioRxiv">
        <title>High-quality genome assemblies of four members of thePodospora anserinaspecies complex.</title>
        <authorList>
            <person name="Ament-Velasquez S.L."/>
            <person name="Vogan A.A."/>
            <person name="Wallerman O."/>
            <person name="Hartmann F."/>
            <person name="Gautier V."/>
            <person name="Silar P."/>
            <person name="Giraud T."/>
            <person name="Johannesson H."/>
        </authorList>
    </citation>
    <scope>NUCLEOTIDE SEQUENCE [LARGE SCALE GENOMIC DNA]</scope>
    <source>
        <strain evidence="2 3">CBS 415.72m</strain>
    </source>
</reference>
<organism evidence="2 3">
    <name type="scientific">Podospora pseudocomata</name>
    <dbReference type="NCBI Taxonomy" id="2093779"/>
    <lineage>
        <taxon>Eukaryota</taxon>
        <taxon>Fungi</taxon>
        <taxon>Dikarya</taxon>
        <taxon>Ascomycota</taxon>
        <taxon>Pezizomycotina</taxon>
        <taxon>Sordariomycetes</taxon>
        <taxon>Sordariomycetidae</taxon>
        <taxon>Sordariales</taxon>
        <taxon>Podosporaceae</taxon>
        <taxon>Podospora</taxon>
    </lineage>
</organism>
<evidence type="ECO:0000256" key="1">
    <source>
        <dbReference type="SAM" id="Phobius"/>
    </source>
</evidence>
<feature type="transmembrane region" description="Helical" evidence="1">
    <location>
        <begin position="291"/>
        <end position="310"/>
    </location>
</feature>
<keyword evidence="3" id="KW-1185">Reference proteome</keyword>
<dbReference type="GeneID" id="87913054"/>
<dbReference type="Proteomes" id="UP001323405">
    <property type="component" value="Unassembled WGS sequence"/>
</dbReference>